<dbReference type="Proteomes" id="UP000243361">
    <property type="component" value="Unassembled WGS sequence"/>
</dbReference>
<dbReference type="InterPro" id="IPR003731">
    <property type="entry name" value="Di-Nase_FeMo-co_biosynth"/>
</dbReference>
<evidence type="ECO:0000259" key="2">
    <source>
        <dbReference type="Pfam" id="PF02579"/>
    </source>
</evidence>
<evidence type="ECO:0000256" key="1">
    <source>
        <dbReference type="ARBA" id="ARBA00023231"/>
    </source>
</evidence>
<evidence type="ECO:0000313" key="4">
    <source>
        <dbReference type="EMBL" id="PUE04426.1"/>
    </source>
</evidence>
<comment type="caution">
    <text evidence="4">The sequence shown here is derived from an EMBL/GenBank/DDBJ whole genome shotgun (WGS) entry which is preliminary data.</text>
</comment>
<dbReference type="EMBL" id="PQCO01000125">
    <property type="protein sequence ID" value="PUE04426.1"/>
    <property type="molecule type" value="Genomic_DNA"/>
</dbReference>
<sequence length="118" mass="13164">MKIGITSQNFRTITGHAGRTRRFLIYEVDPGSDEIRELKRLDLPREMAMHAYRGTDPHPIEALDILITGGCGQGFMNRLGMSGVRVYVTGEEDPLRAVRRLLAGEPLPPPAPHDHTPH</sequence>
<dbReference type="AlphaFoldDB" id="A0A657PVU8"/>
<feature type="domain" description="Dinitrogenase iron-molybdenum cofactor biosynthesis" evidence="2">
    <location>
        <begin position="12"/>
        <end position="101"/>
    </location>
</feature>
<protein>
    <submittedName>
        <fullName evidence="4">Nitrogen fixation protein</fullName>
    </submittedName>
</protein>
<organism evidence="4 6">
    <name type="scientific">Candidatus Sedimenticola endophacoides</name>
    <dbReference type="NCBI Taxonomy" id="2548426"/>
    <lineage>
        <taxon>Bacteria</taxon>
        <taxon>Pseudomonadati</taxon>
        <taxon>Pseudomonadota</taxon>
        <taxon>Gammaproteobacteria</taxon>
        <taxon>Chromatiales</taxon>
        <taxon>Sedimenticolaceae</taxon>
        <taxon>Sedimenticola</taxon>
    </lineage>
</organism>
<accession>A0A657PVU8</accession>
<dbReference type="Pfam" id="PF02579">
    <property type="entry name" value="Nitro_FeMo-Co"/>
    <property type="match status" value="1"/>
</dbReference>
<dbReference type="CDD" id="cd00562">
    <property type="entry name" value="NifX_NifB"/>
    <property type="match status" value="1"/>
</dbReference>
<keyword evidence="5" id="KW-1185">Reference proteome</keyword>
<proteinExistence type="predicted"/>
<gene>
    <name evidence="3" type="ORF">B0D84_02390</name>
    <name evidence="4" type="ORF">C3L24_03210</name>
</gene>
<dbReference type="SUPFAM" id="SSF53146">
    <property type="entry name" value="Nitrogenase accessory factor-like"/>
    <property type="match status" value="1"/>
</dbReference>
<reference evidence="3 5" key="1">
    <citation type="submission" date="2017-02" db="EMBL/GenBank/DDBJ databases">
        <title>Novel co-symbiosis in the unique lucinid bivalve Phacoides pectinatus.</title>
        <authorList>
            <person name="Lim S.J."/>
            <person name="Davis B.G."/>
            <person name="Gill D.E."/>
            <person name="Engel A.S."/>
            <person name="Anderson L.C."/>
            <person name="Campbell B.J."/>
        </authorList>
    </citation>
    <scope>NUCLEOTIDE SEQUENCE [LARGE SCALE GENOMIC DNA]</scope>
    <source>
        <strain evidence="3">LUC13016_P6</strain>
    </source>
</reference>
<evidence type="ECO:0000313" key="6">
    <source>
        <dbReference type="Proteomes" id="UP000250928"/>
    </source>
</evidence>
<name>A0A657PVU8_9GAMM</name>
<reference evidence="4 6" key="2">
    <citation type="submission" date="2018-01" db="EMBL/GenBank/DDBJ databases">
        <title>Novel co-symbiosis in the lucinid bivalve Phacoides pectinatus.</title>
        <authorList>
            <person name="Lim S.J."/>
            <person name="Davis B.G."/>
            <person name="Gill D.E."/>
            <person name="Engel A.S."/>
            <person name="Anderson L.C."/>
            <person name="Campbell B.J."/>
        </authorList>
    </citation>
    <scope>NUCLEOTIDE SEQUENCE [LARGE SCALE GENOMIC DNA]</scope>
    <source>
        <strain evidence="4">N3_P5</strain>
    </source>
</reference>
<dbReference type="EMBL" id="MUIE01000167">
    <property type="protein sequence ID" value="OQX35411.1"/>
    <property type="molecule type" value="Genomic_DNA"/>
</dbReference>
<evidence type="ECO:0000313" key="5">
    <source>
        <dbReference type="Proteomes" id="UP000243361"/>
    </source>
</evidence>
<evidence type="ECO:0000313" key="3">
    <source>
        <dbReference type="EMBL" id="OQX35411.1"/>
    </source>
</evidence>
<keyword evidence="1" id="KW-0535">Nitrogen fixation</keyword>
<dbReference type="Proteomes" id="UP000250928">
    <property type="component" value="Unassembled WGS sequence"/>
</dbReference>
<dbReference type="InterPro" id="IPR036105">
    <property type="entry name" value="DiNase_FeMo-co_biosyn_sf"/>
</dbReference>
<dbReference type="Gene3D" id="3.30.420.130">
    <property type="entry name" value="Dinitrogenase iron-molybdenum cofactor biosynthesis domain"/>
    <property type="match status" value="1"/>
</dbReference>